<dbReference type="KEGG" id="msar:MSAR_42490"/>
<keyword evidence="2" id="KW-1185">Reference proteome</keyword>
<evidence type="ECO:0000313" key="1">
    <source>
        <dbReference type="EMBL" id="BBY61113.1"/>
    </source>
</evidence>
<gene>
    <name evidence="1" type="ORF">MSAR_42490</name>
</gene>
<sequence length="67" mass="7540">MAHPIAVTVLTVLLFVEFVTDQLPKTPSRKSTPQLSARLLTGAATEHARGWWPPTAAVTCRWRWLRT</sequence>
<organism evidence="1 2">
    <name type="scientific">Mycolicibacterium sarraceniae</name>
    <dbReference type="NCBI Taxonomy" id="1534348"/>
    <lineage>
        <taxon>Bacteria</taxon>
        <taxon>Bacillati</taxon>
        <taxon>Actinomycetota</taxon>
        <taxon>Actinomycetes</taxon>
        <taxon>Mycobacteriales</taxon>
        <taxon>Mycobacteriaceae</taxon>
        <taxon>Mycolicibacterium</taxon>
    </lineage>
</organism>
<proteinExistence type="predicted"/>
<dbReference type="AlphaFoldDB" id="A0A7I7SWM6"/>
<accession>A0A7I7SWM6</accession>
<dbReference type="Proteomes" id="UP000466445">
    <property type="component" value="Chromosome"/>
</dbReference>
<reference evidence="1 2" key="1">
    <citation type="journal article" date="2019" name="Emerg. Microbes Infect.">
        <title>Comprehensive subspecies identification of 175 nontuberculous mycobacteria species based on 7547 genomic profiles.</title>
        <authorList>
            <person name="Matsumoto Y."/>
            <person name="Kinjo T."/>
            <person name="Motooka D."/>
            <person name="Nabeya D."/>
            <person name="Jung N."/>
            <person name="Uechi K."/>
            <person name="Horii T."/>
            <person name="Iida T."/>
            <person name="Fujita J."/>
            <person name="Nakamura S."/>
        </authorList>
    </citation>
    <scope>NUCLEOTIDE SEQUENCE [LARGE SCALE GENOMIC DNA]</scope>
    <source>
        <strain evidence="1 2">JCM 30395</strain>
    </source>
</reference>
<name>A0A7I7SWM6_9MYCO</name>
<evidence type="ECO:0000313" key="2">
    <source>
        <dbReference type="Proteomes" id="UP000466445"/>
    </source>
</evidence>
<dbReference type="EMBL" id="AP022595">
    <property type="protein sequence ID" value="BBY61113.1"/>
    <property type="molecule type" value="Genomic_DNA"/>
</dbReference>
<protein>
    <submittedName>
        <fullName evidence="1">Uncharacterized protein</fullName>
    </submittedName>
</protein>